<keyword evidence="10 12" id="KW-0496">Mitochondrion</keyword>
<keyword evidence="14" id="KW-0732">Signal</keyword>
<keyword evidence="5 12" id="KW-0138">CF(0)</keyword>
<evidence type="ECO:0000256" key="2">
    <source>
        <dbReference type="ARBA" id="ARBA00008892"/>
    </source>
</evidence>
<geneLocation type="mitochondrion" evidence="15"/>
<dbReference type="AlphaFoldDB" id="A0A0A7E8I4"/>
<evidence type="ECO:0000256" key="6">
    <source>
        <dbReference type="ARBA" id="ARBA00022692"/>
    </source>
</evidence>
<evidence type="ECO:0000256" key="11">
    <source>
        <dbReference type="ARBA" id="ARBA00023136"/>
    </source>
</evidence>
<evidence type="ECO:0000256" key="5">
    <source>
        <dbReference type="ARBA" id="ARBA00022547"/>
    </source>
</evidence>
<evidence type="ECO:0000256" key="13">
    <source>
        <dbReference type="SAM" id="Phobius"/>
    </source>
</evidence>
<proteinExistence type="inferred from homology"/>
<dbReference type="Pfam" id="PF00895">
    <property type="entry name" value="ATP-synt_8"/>
    <property type="match status" value="1"/>
</dbReference>
<feature type="chain" id="PRO_5002028061" description="ATP synthase complex subunit 8" evidence="14">
    <location>
        <begin position="20"/>
        <end position="53"/>
    </location>
</feature>
<reference evidence="15" key="1">
    <citation type="submission" date="2014-10" db="EMBL/GenBank/DDBJ databases">
        <title>The evolutionary history of termites as inferred from 66 mitochondrial genomes.</title>
        <authorList>
            <person name="Bourguignon T."/>
            <person name="Lo N."/>
            <person name="Cameron S.L."/>
            <person name="Sobotnik J."/>
            <person name="Hayashi Y."/>
            <person name="Shigenobu S."/>
            <person name="Watanabe D."/>
            <person name="Roisin Y."/>
            <person name="Miura T."/>
            <person name="Evans T.A."/>
        </authorList>
    </citation>
    <scope>NUCLEOTIDE SEQUENCE</scope>
</reference>
<protein>
    <recommendedName>
        <fullName evidence="12">ATP synthase complex subunit 8</fullName>
    </recommendedName>
</protein>
<evidence type="ECO:0000256" key="10">
    <source>
        <dbReference type="ARBA" id="ARBA00023128"/>
    </source>
</evidence>
<dbReference type="InterPro" id="IPR001421">
    <property type="entry name" value="ATP8_metazoa"/>
</dbReference>
<dbReference type="GO" id="GO:0031966">
    <property type="term" value="C:mitochondrial membrane"/>
    <property type="evidence" value="ECO:0007669"/>
    <property type="project" value="UniProtKB-SubCell"/>
</dbReference>
<evidence type="ECO:0000256" key="8">
    <source>
        <dbReference type="ARBA" id="ARBA00022989"/>
    </source>
</evidence>
<evidence type="ECO:0000256" key="14">
    <source>
        <dbReference type="SAM" id="SignalP"/>
    </source>
</evidence>
<evidence type="ECO:0000313" key="15">
    <source>
        <dbReference type="EMBL" id="AIY61922.1"/>
    </source>
</evidence>
<keyword evidence="7 12" id="KW-0375">Hydrogen ion transport</keyword>
<dbReference type="EMBL" id="KP026283">
    <property type="protein sequence ID" value="AIY61922.1"/>
    <property type="molecule type" value="Genomic_DNA"/>
</dbReference>
<keyword evidence="8 13" id="KW-1133">Transmembrane helix</keyword>
<comment type="subunit">
    <text evidence="3">F-type ATPases have 2 components, CF(1) - the catalytic core - and CF(0) - the membrane proton channel.</text>
</comment>
<evidence type="ECO:0000256" key="3">
    <source>
        <dbReference type="ARBA" id="ARBA00011291"/>
    </source>
</evidence>
<keyword evidence="11 13" id="KW-0472">Membrane</keyword>
<evidence type="ECO:0000256" key="9">
    <source>
        <dbReference type="ARBA" id="ARBA00023065"/>
    </source>
</evidence>
<evidence type="ECO:0000256" key="1">
    <source>
        <dbReference type="ARBA" id="ARBA00004304"/>
    </source>
</evidence>
<dbReference type="GO" id="GO:0045259">
    <property type="term" value="C:proton-transporting ATP synthase complex"/>
    <property type="evidence" value="ECO:0007669"/>
    <property type="project" value="UniProtKB-KW"/>
</dbReference>
<keyword evidence="9 12" id="KW-0406">Ion transport</keyword>
<dbReference type="GO" id="GO:0015986">
    <property type="term" value="P:proton motive force-driven ATP synthesis"/>
    <property type="evidence" value="ECO:0007669"/>
    <property type="project" value="InterPro"/>
</dbReference>
<evidence type="ECO:0000256" key="7">
    <source>
        <dbReference type="ARBA" id="ARBA00022781"/>
    </source>
</evidence>
<organism evidence="15">
    <name type="scientific">Cryptotermes secundus</name>
    <dbReference type="NCBI Taxonomy" id="105785"/>
    <lineage>
        <taxon>Eukaryota</taxon>
        <taxon>Metazoa</taxon>
        <taxon>Ecdysozoa</taxon>
        <taxon>Arthropoda</taxon>
        <taxon>Hexapoda</taxon>
        <taxon>Insecta</taxon>
        <taxon>Pterygota</taxon>
        <taxon>Neoptera</taxon>
        <taxon>Polyneoptera</taxon>
        <taxon>Dictyoptera</taxon>
        <taxon>Blattodea</taxon>
        <taxon>Blattoidea</taxon>
        <taxon>Termitoidae</taxon>
        <taxon>Kalotermitidae</taxon>
        <taxon>Cryptotermitinae</taxon>
        <taxon>Cryptotermes</taxon>
    </lineage>
</organism>
<gene>
    <name evidence="15" type="primary">atp8</name>
</gene>
<accession>A0A0A7E8I4</accession>
<evidence type="ECO:0000256" key="4">
    <source>
        <dbReference type="ARBA" id="ARBA00022448"/>
    </source>
</evidence>
<dbReference type="GO" id="GO:0015078">
    <property type="term" value="F:proton transmembrane transporter activity"/>
    <property type="evidence" value="ECO:0007669"/>
    <property type="project" value="InterPro"/>
</dbReference>
<comment type="subcellular location">
    <subcellularLocation>
        <location evidence="1 12">Mitochondrion membrane</location>
        <topology evidence="1 12">Single-pass membrane protein</topology>
    </subcellularLocation>
</comment>
<feature type="transmembrane region" description="Helical" evidence="13">
    <location>
        <begin position="12"/>
        <end position="31"/>
    </location>
</feature>
<feature type="signal peptide" evidence="14">
    <location>
        <begin position="1"/>
        <end position="19"/>
    </location>
</feature>
<keyword evidence="6 12" id="KW-0812">Transmembrane</keyword>
<name>A0A0A7E8I4_9NEOP</name>
<sequence>MPQMMPMSWLSLFIMFSATLILFTTSNYYAMSPKTKTKKEKKSSSKKMLTWKW</sequence>
<evidence type="ECO:0000256" key="12">
    <source>
        <dbReference type="RuleBase" id="RU003661"/>
    </source>
</evidence>
<keyword evidence="4 12" id="KW-0813">Transport</keyword>
<comment type="similarity">
    <text evidence="2 12">Belongs to the ATPase protein 8 family.</text>
</comment>